<organism evidence="2 3">
    <name type="scientific">Paramecium primaurelia</name>
    <dbReference type="NCBI Taxonomy" id="5886"/>
    <lineage>
        <taxon>Eukaryota</taxon>
        <taxon>Sar</taxon>
        <taxon>Alveolata</taxon>
        <taxon>Ciliophora</taxon>
        <taxon>Intramacronucleata</taxon>
        <taxon>Oligohymenophorea</taxon>
        <taxon>Peniculida</taxon>
        <taxon>Parameciidae</taxon>
        <taxon>Paramecium</taxon>
    </lineage>
</organism>
<gene>
    <name evidence="2" type="ORF">PPRIM_AZ9-3.1.T1020070</name>
</gene>
<comment type="caution">
    <text evidence="2">The sequence shown here is derived from an EMBL/GenBank/DDBJ whole genome shotgun (WGS) entry which is preliminary data.</text>
</comment>
<reference evidence="2" key="1">
    <citation type="submission" date="2021-01" db="EMBL/GenBank/DDBJ databases">
        <authorList>
            <consortium name="Genoscope - CEA"/>
            <person name="William W."/>
        </authorList>
    </citation>
    <scope>NUCLEOTIDE SEQUENCE</scope>
</reference>
<feature type="compositionally biased region" description="Basic and acidic residues" evidence="1">
    <location>
        <begin position="401"/>
        <end position="411"/>
    </location>
</feature>
<feature type="compositionally biased region" description="Polar residues" evidence="1">
    <location>
        <begin position="412"/>
        <end position="426"/>
    </location>
</feature>
<accession>A0A8S1P1N7</accession>
<keyword evidence="3" id="KW-1185">Reference proteome</keyword>
<dbReference type="EMBL" id="CAJJDM010000105">
    <property type="protein sequence ID" value="CAD8096725.1"/>
    <property type="molecule type" value="Genomic_DNA"/>
</dbReference>
<dbReference type="OMA" id="PIRFYKE"/>
<evidence type="ECO:0000256" key="1">
    <source>
        <dbReference type="SAM" id="MobiDB-lite"/>
    </source>
</evidence>
<dbReference type="AlphaFoldDB" id="A0A8S1P1N7"/>
<protein>
    <submittedName>
        <fullName evidence="2">Uncharacterized protein</fullName>
    </submittedName>
</protein>
<name>A0A8S1P1N7_PARPR</name>
<dbReference type="Proteomes" id="UP000688137">
    <property type="component" value="Unassembled WGS sequence"/>
</dbReference>
<evidence type="ECO:0000313" key="2">
    <source>
        <dbReference type="EMBL" id="CAD8096725.1"/>
    </source>
</evidence>
<feature type="region of interest" description="Disordered" evidence="1">
    <location>
        <begin position="394"/>
        <end position="426"/>
    </location>
</feature>
<proteinExistence type="predicted"/>
<sequence length="480" mass="56542">MDELLGAIQQRKAKINEIQEAIYQIKGNQQQERLIVYQMVRKLKEEEKIRAEKENWIIGVIRNTKSYNEEQMCHIYVKTNEMMKAISNQFLEIPYTPTCNLYQYLENYYILHSSFQKHLNQDAQLKVQFKQAVRAGNISLVTDLIKSLLGTSRKQYRDFVDELSNQVKKEPSPQKVRIENQRIRSSTQKIEEVKLVEKPLTTTMINKVDRIKRKQMTISKIQSSCDLSPTNETPSLYLRNKFKEVEKTPFTSMFANISSVIDDLDDLNIQICDYQTIKRQSQNYEEFKTNYDGLCDKIRLRNNLIQQSVFDYTNYALKRVQNVETEYPNLIKEKYITLQNNQDYHFCNIQLKPIFDSLCPCMQKQIIQHKPSPIKNKVIIRKSVQQIKKQVNNVYKQSDQQSKKEQIDISKHNNSPSNNGKSKQQMPQIKFYKETQLIKPHPRALSANNQQHPVKYLTCSSFIENPIAIKTNLLVRSTYE</sequence>
<evidence type="ECO:0000313" key="3">
    <source>
        <dbReference type="Proteomes" id="UP000688137"/>
    </source>
</evidence>